<organism evidence="1 2">
    <name type="scientific">Plakobranchus ocellatus</name>
    <dbReference type="NCBI Taxonomy" id="259542"/>
    <lineage>
        <taxon>Eukaryota</taxon>
        <taxon>Metazoa</taxon>
        <taxon>Spiralia</taxon>
        <taxon>Lophotrochozoa</taxon>
        <taxon>Mollusca</taxon>
        <taxon>Gastropoda</taxon>
        <taxon>Heterobranchia</taxon>
        <taxon>Euthyneura</taxon>
        <taxon>Panpulmonata</taxon>
        <taxon>Sacoglossa</taxon>
        <taxon>Placobranchoidea</taxon>
        <taxon>Plakobranchidae</taxon>
        <taxon>Plakobranchus</taxon>
    </lineage>
</organism>
<comment type="caution">
    <text evidence="1">The sequence shown here is derived from an EMBL/GenBank/DDBJ whole genome shotgun (WGS) entry which is preliminary data.</text>
</comment>
<dbReference type="AlphaFoldDB" id="A0AAV3XSL5"/>
<gene>
    <name evidence="1" type="ORF">PoB_000047100</name>
</gene>
<sequence length="153" mass="17650">MLGFGTGSTIQFWRKNMLQKPQQKKEKVYHHHAAKYEDVICQSDHEGKLAKPFSIQTVVRESCFLSPTISLKAVDWIMRLATTSQTRGIQWLFIQKLEDFDFADDISLLLHRHQDAQEKLCRVLEEAASNGLQMNMRRQGSLGLTRNNKTVCN</sequence>
<protein>
    <recommendedName>
        <fullName evidence="3">Reverse transcriptase domain-containing protein</fullName>
    </recommendedName>
</protein>
<accession>A0AAV3XSL5</accession>
<evidence type="ECO:0000313" key="1">
    <source>
        <dbReference type="EMBL" id="GFN73965.1"/>
    </source>
</evidence>
<dbReference type="Proteomes" id="UP000735302">
    <property type="component" value="Unassembled WGS sequence"/>
</dbReference>
<keyword evidence="2" id="KW-1185">Reference proteome</keyword>
<evidence type="ECO:0000313" key="2">
    <source>
        <dbReference type="Proteomes" id="UP000735302"/>
    </source>
</evidence>
<name>A0AAV3XSL5_9GAST</name>
<evidence type="ECO:0008006" key="3">
    <source>
        <dbReference type="Google" id="ProtNLM"/>
    </source>
</evidence>
<dbReference type="EMBL" id="BLXT01000055">
    <property type="protein sequence ID" value="GFN73965.1"/>
    <property type="molecule type" value="Genomic_DNA"/>
</dbReference>
<reference evidence="1 2" key="1">
    <citation type="journal article" date="2021" name="Elife">
        <title>Chloroplast acquisition without the gene transfer in kleptoplastic sea slugs, Plakobranchus ocellatus.</title>
        <authorList>
            <person name="Maeda T."/>
            <person name="Takahashi S."/>
            <person name="Yoshida T."/>
            <person name="Shimamura S."/>
            <person name="Takaki Y."/>
            <person name="Nagai Y."/>
            <person name="Toyoda A."/>
            <person name="Suzuki Y."/>
            <person name="Arimoto A."/>
            <person name="Ishii H."/>
            <person name="Satoh N."/>
            <person name="Nishiyama T."/>
            <person name="Hasebe M."/>
            <person name="Maruyama T."/>
            <person name="Minagawa J."/>
            <person name="Obokata J."/>
            <person name="Shigenobu S."/>
        </authorList>
    </citation>
    <scope>NUCLEOTIDE SEQUENCE [LARGE SCALE GENOMIC DNA]</scope>
</reference>
<proteinExistence type="predicted"/>